<dbReference type="AlphaFoldDB" id="A0A3G2L716"/>
<keyword evidence="1" id="KW-1133">Transmembrane helix</keyword>
<dbReference type="KEGG" id="emar:D1013_11960"/>
<protein>
    <recommendedName>
        <fullName evidence="4">DoxX family membrane protein</fullName>
    </recommendedName>
</protein>
<dbReference type="RefSeq" id="WP_121849053.1">
    <property type="nucleotide sequence ID" value="NZ_CP032050.1"/>
</dbReference>
<keyword evidence="1" id="KW-0812">Transmembrane</keyword>
<evidence type="ECO:0000313" key="2">
    <source>
        <dbReference type="EMBL" id="AYN68038.1"/>
    </source>
</evidence>
<accession>A0A3G2L716</accession>
<keyword evidence="1" id="KW-0472">Membrane</keyword>
<gene>
    <name evidence="2" type="ORF">D1013_11960</name>
</gene>
<dbReference type="PANTHER" id="PTHR36974:SF1">
    <property type="entry name" value="DOXX FAMILY MEMBRANE PROTEIN"/>
    <property type="match status" value="1"/>
</dbReference>
<organism evidence="2 3">
    <name type="scientific">Euzebyella marina</name>
    <dbReference type="NCBI Taxonomy" id="1761453"/>
    <lineage>
        <taxon>Bacteria</taxon>
        <taxon>Pseudomonadati</taxon>
        <taxon>Bacteroidota</taxon>
        <taxon>Flavobacteriia</taxon>
        <taxon>Flavobacteriales</taxon>
        <taxon>Flavobacteriaceae</taxon>
        <taxon>Euzebyella</taxon>
    </lineage>
</organism>
<sequence>MKPLIVLLSVFIVVLLILKMATGNDDFKKAARIAMSVMLLFTAMGHFMFPEGMAMMIPPPIPLKTELVYFTAVIEMLLAVSLMIPTYITTTGWILIGFFIILFPANIYAAQQNLNYQTGDFDGPGLAYLWFRVPLQLIFIAWTYFSAVKK</sequence>
<dbReference type="OrthoDB" id="673526at2"/>
<proteinExistence type="predicted"/>
<reference evidence="2 3" key="1">
    <citation type="submission" date="2018-08" db="EMBL/GenBank/DDBJ databases">
        <title>The reduced genetic potential of extracellular carbohydrate catabolism in Euzebyella marina RN62, a Flavobacteriia bacterium isolated from the hadal water.</title>
        <authorList>
            <person name="Xue C."/>
        </authorList>
    </citation>
    <scope>NUCLEOTIDE SEQUENCE [LARGE SCALE GENOMIC DNA]</scope>
    <source>
        <strain evidence="2 3">RN62</strain>
    </source>
</reference>
<dbReference type="Proteomes" id="UP000276309">
    <property type="component" value="Chromosome"/>
</dbReference>
<feature type="transmembrane region" description="Helical" evidence="1">
    <location>
        <begin position="90"/>
        <end position="109"/>
    </location>
</feature>
<feature type="transmembrane region" description="Helical" evidence="1">
    <location>
        <begin position="33"/>
        <end position="55"/>
    </location>
</feature>
<evidence type="ECO:0000256" key="1">
    <source>
        <dbReference type="SAM" id="Phobius"/>
    </source>
</evidence>
<dbReference type="EMBL" id="CP032050">
    <property type="protein sequence ID" value="AYN68038.1"/>
    <property type="molecule type" value="Genomic_DNA"/>
</dbReference>
<feature type="transmembrane region" description="Helical" evidence="1">
    <location>
        <begin position="129"/>
        <end position="147"/>
    </location>
</feature>
<dbReference type="PANTHER" id="PTHR36974">
    <property type="entry name" value="MEMBRANE PROTEIN-RELATED"/>
    <property type="match status" value="1"/>
</dbReference>
<name>A0A3G2L716_9FLAO</name>
<keyword evidence="3" id="KW-1185">Reference proteome</keyword>
<evidence type="ECO:0008006" key="4">
    <source>
        <dbReference type="Google" id="ProtNLM"/>
    </source>
</evidence>
<feature type="transmembrane region" description="Helical" evidence="1">
    <location>
        <begin position="67"/>
        <end position="84"/>
    </location>
</feature>
<evidence type="ECO:0000313" key="3">
    <source>
        <dbReference type="Proteomes" id="UP000276309"/>
    </source>
</evidence>